<comment type="caution">
    <text evidence="1">The sequence shown here is derived from an EMBL/GenBank/DDBJ whole genome shotgun (WGS) entry which is preliminary data.</text>
</comment>
<proteinExistence type="predicted"/>
<dbReference type="Proteomes" id="UP000265520">
    <property type="component" value="Unassembled WGS sequence"/>
</dbReference>
<sequence length="50" mass="5424">MVGRRCNNTSWSLSPRGTLKMNVDAHLSGDGRWFSGLILRRCDGSTVGAS</sequence>
<dbReference type="EMBL" id="LXQA011033353">
    <property type="protein sequence ID" value="MCI82034.1"/>
    <property type="molecule type" value="Genomic_DNA"/>
</dbReference>
<organism evidence="1 2">
    <name type="scientific">Trifolium medium</name>
    <dbReference type="NCBI Taxonomy" id="97028"/>
    <lineage>
        <taxon>Eukaryota</taxon>
        <taxon>Viridiplantae</taxon>
        <taxon>Streptophyta</taxon>
        <taxon>Embryophyta</taxon>
        <taxon>Tracheophyta</taxon>
        <taxon>Spermatophyta</taxon>
        <taxon>Magnoliopsida</taxon>
        <taxon>eudicotyledons</taxon>
        <taxon>Gunneridae</taxon>
        <taxon>Pentapetalae</taxon>
        <taxon>rosids</taxon>
        <taxon>fabids</taxon>
        <taxon>Fabales</taxon>
        <taxon>Fabaceae</taxon>
        <taxon>Papilionoideae</taxon>
        <taxon>50 kb inversion clade</taxon>
        <taxon>NPAAA clade</taxon>
        <taxon>Hologalegina</taxon>
        <taxon>IRL clade</taxon>
        <taxon>Trifolieae</taxon>
        <taxon>Trifolium</taxon>
    </lineage>
</organism>
<reference evidence="1 2" key="1">
    <citation type="journal article" date="2018" name="Front. Plant Sci.">
        <title>Red Clover (Trifolium pratense) and Zigzag Clover (T. medium) - A Picture of Genomic Similarities and Differences.</title>
        <authorList>
            <person name="Dluhosova J."/>
            <person name="Istvanek J."/>
            <person name="Nedelnik J."/>
            <person name="Repkova J."/>
        </authorList>
    </citation>
    <scope>NUCLEOTIDE SEQUENCE [LARGE SCALE GENOMIC DNA]</scope>
    <source>
        <strain evidence="2">cv. 10/8</strain>
        <tissue evidence="1">Leaf</tissue>
    </source>
</reference>
<feature type="non-terminal residue" evidence="1">
    <location>
        <position position="50"/>
    </location>
</feature>
<protein>
    <submittedName>
        <fullName evidence="1">Uncharacterized protein</fullName>
    </submittedName>
</protein>
<evidence type="ECO:0000313" key="1">
    <source>
        <dbReference type="EMBL" id="MCI82034.1"/>
    </source>
</evidence>
<name>A0A392V159_9FABA</name>
<accession>A0A392V159</accession>
<keyword evidence="2" id="KW-1185">Reference proteome</keyword>
<dbReference type="AlphaFoldDB" id="A0A392V159"/>
<evidence type="ECO:0000313" key="2">
    <source>
        <dbReference type="Proteomes" id="UP000265520"/>
    </source>
</evidence>